<reference evidence="4" key="2">
    <citation type="submission" date="2019-02" db="EMBL/GenBank/DDBJ databases">
        <title>Opniocepnalus argus Var Kimnra genome.</title>
        <authorList>
            <person name="Zhou C."/>
            <person name="Xiao S."/>
        </authorList>
    </citation>
    <scope>NUCLEOTIDE SEQUENCE [LARGE SCALE GENOMIC DNA]</scope>
</reference>
<keyword evidence="4" id="KW-1185">Reference proteome</keyword>
<keyword evidence="2" id="KW-0732">Signal</keyword>
<evidence type="ECO:0000256" key="2">
    <source>
        <dbReference type="SAM" id="SignalP"/>
    </source>
</evidence>
<proteinExistence type="predicted"/>
<accession>A0A6G1QV88</accession>
<sequence length="165" mass="17867">MIITVHRFSMMRVTTMMLLLLGMGVEAAPTERDPHPNVAHASAGPEKSSALSPSQYLKQWLPGSKAAGVDGTIKTTDKTTIRTNTPGIRARLRISPGTAGPDKRAQMLKIISALEELHRTFNSTLSSQITIMARGDSFYGIRMFSASLHTGASLDSDLSPQTFTH</sequence>
<feature type="chain" id="PRO_5026030915" evidence="2">
    <location>
        <begin position="28"/>
        <end position="165"/>
    </location>
</feature>
<feature type="region of interest" description="Disordered" evidence="1">
    <location>
        <begin position="31"/>
        <end position="50"/>
    </location>
</feature>
<protein>
    <submittedName>
        <fullName evidence="3">Uncharacterized protein</fullName>
    </submittedName>
</protein>
<dbReference type="AlphaFoldDB" id="A0A6G1QV88"/>
<dbReference type="EMBL" id="CM015734">
    <property type="protein sequence ID" value="KAF3706407.1"/>
    <property type="molecule type" value="Genomic_DNA"/>
</dbReference>
<organism evidence="3 4">
    <name type="scientific">Channa argus</name>
    <name type="common">Northern snakehead</name>
    <name type="synonym">Ophicephalus argus</name>
    <dbReference type="NCBI Taxonomy" id="215402"/>
    <lineage>
        <taxon>Eukaryota</taxon>
        <taxon>Metazoa</taxon>
        <taxon>Chordata</taxon>
        <taxon>Craniata</taxon>
        <taxon>Vertebrata</taxon>
        <taxon>Euteleostomi</taxon>
        <taxon>Actinopterygii</taxon>
        <taxon>Neopterygii</taxon>
        <taxon>Teleostei</taxon>
        <taxon>Neoteleostei</taxon>
        <taxon>Acanthomorphata</taxon>
        <taxon>Anabantaria</taxon>
        <taxon>Anabantiformes</taxon>
        <taxon>Channoidei</taxon>
        <taxon>Channidae</taxon>
        <taxon>Channa</taxon>
    </lineage>
</organism>
<feature type="signal peptide" evidence="2">
    <location>
        <begin position="1"/>
        <end position="27"/>
    </location>
</feature>
<gene>
    <name evidence="3" type="ORF">EXN66_Car022099</name>
</gene>
<evidence type="ECO:0000313" key="4">
    <source>
        <dbReference type="Proteomes" id="UP000503349"/>
    </source>
</evidence>
<name>A0A6G1QV88_CHAAH</name>
<evidence type="ECO:0000313" key="3">
    <source>
        <dbReference type="EMBL" id="KAF3706407.1"/>
    </source>
</evidence>
<reference evidence="3 4" key="1">
    <citation type="submission" date="2019-02" db="EMBL/GenBank/DDBJ databases">
        <title>Opniocepnalus argus genome.</title>
        <authorList>
            <person name="Zhou C."/>
            <person name="Xiao S."/>
        </authorList>
    </citation>
    <scope>NUCLEOTIDE SEQUENCE [LARGE SCALE GENOMIC DNA]</scope>
    <source>
        <strain evidence="3">OARG1902GOOAL</strain>
        <tissue evidence="3">Muscle</tissue>
    </source>
</reference>
<dbReference type="Proteomes" id="UP000503349">
    <property type="component" value="Chromosome 23"/>
</dbReference>
<evidence type="ECO:0000256" key="1">
    <source>
        <dbReference type="SAM" id="MobiDB-lite"/>
    </source>
</evidence>